<evidence type="ECO:0000256" key="2">
    <source>
        <dbReference type="ARBA" id="ARBA00023125"/>
    </source>
</evidence>
<evidence type="ECO:0000259" key="5">
    <source>
        <dbReference type="PROSITE" id="PS01124"/>
    </source>
</evidence>
<dbReference type="GeneID" id="97994624"/>
<dbReference type="Pfam" id="PF02311">
    <property type="entry name" value="AraC_binding"/>
    <property type="match status" value="1"/>
</dbReference>
<feature type="region of interest" description="Disordered" evidence="4">
    <location>
        <begin position="290"/>
        <end position="311"/>
    </location>
</feature>
<protein>
    <submittedName>
        <fullName evidence="6">AraC family transcriptional regulator</fullName>
    </submittedName>
</protein>
<keyword evidence="7" id="KW-1185">Reference proteome</keyword>
<organism evidence="6 7">
    <name type="scientific">Evtepia gabavorous</name>
    <dbReference type="NCBI Taxonomy" id="2211183"/>
    <lineage>
        <taxon>Bacteria</taxon>
        <taxon>Bacillati</taxon>
        <taxon>Bacillota</taxon>
        <taxon>Clostridia</taxon>
        <taxon>Eubacteriales</taxon>
        <taxon>Evtepia</taxon>
    </lineage>
</organism>
<dbReference type="InterPro" id="IPR020449">
    <property type="entry name" value="Tscrpt_reg_AraC-type_HTH"/>
</dbReference>
<evidence type="ECO:0000256" key="3">
    <source>
        <dbReference type="ARBA" id="ARBA00023163"/>
    </source>
</evidence>
<proteinExistence type="predicted"/>
<dbReference type="CDD" id="cd02208">
    <property type="entry name" value="cupin_RmlC-like"/>
    <property type="match status" value="1"/>
</dbReference>
<sequence length="311" mass="35677">MQVTEILTDHTLMALELRGAPEYPIRFYLDIMDQFDRAGIHWHWHPELEFNVITRGTMEYYVENEHHTLTAGQGIFKNANILHMAQPASHTPDAEMFSVIMDAAFLAPPQSVIYQKYVAPFLGSQGLRSLCLSPQVPWQRQMLDLLRQSYALSQTETGAYELHIHRLMCQVWQAIAEHAQQLPRHDLTAAQRTDQVRAKQMIAFLQTHFREKLTLDQVAQAASVSRNTCLSCFRRVLGLSPMEYLTQRRLEYALHLLLTSDLPVAQVAEACGFGDASYFGKRFRKQMGLTPSQYRHRHPATRQPFPANGDL</sequence>
<keyword evidence="1" id="KW-0805">Transcription regulation</keyword>
<dbReference type="Pfam" id="PF12833">
    <property type="entry name" value="HTH_18"/>
    <property type="match status" value="1"/>
</dbReference>
<dbReference type="InterPro" id="IPR003313">
    <property type="entry name" value="AraC-bd"/>
</dbReference>
<evidence type="ECO:0000313" key="7">
    <source>
        <dbReference type="Proteomes" id="UP000260649"/>
    </source>
</evidence>
<dbReference type="InterPro" id="IPR014710">
    <property type="entry name" value="RmlC-like_jellyroll"/>
</dbReference>
<comment type="caution">
    <text evidence="6">The sequence shown here is derived from an EMBL/GenBank/DDBJ whole genome shotgun (WGS) entry which is preliminary data.</text>
</comment>
<dbReference type="EMBL" id="QQRQ01000002">
    <property type="protein sequence ID" value="RFT07545.1"/>
    <property type="molecule type" value="Genomic_DNA"/>
</dbReference>
<feature type="domain" description="HTH araC/xylS-type" evidence="5">
    <location>
        <begin position="199"/>
        <end position="297"/>
    </location>
</feature>
<evidence type="ECO:0000256" key="4">
    <source>
        <dbReference type="SAM" id="MobiDB-lite"/>
    </source>
</evidence>
<dbReference type="AlphaFoldDB" id="A0A3E2B6B4"/>
<dbReference type="SUPFAM" id="SSF46689">
    <property type="entry name" value="Homeodomain-like"/>
    <property type="match status" value="2"/>
</dbReference>
<dbReference type="GO" id="GO:0043565">
    <property type="term" value="F:sequence-specific DNA binding"/>
    <property type="evidence" value="ECO:0007669"/>
    <property type="project" value="InterPro"/>
</dbReference>
<dbReference type="OrthoDB" id="9778008at2"/>
<gene>
    <name evidence="6" type="ORF">DV520_02570</name>
</gene>
<keyword evidence="2" id="KW-0238">DNA-binding</keyword>
<evidence type="ECO:0000313" key="6">
    <source>
        <dbReference type="EMBL" id="RFT07545.1"/>
    </source>
</evidence>
<dbReference type="Gene3D" id="2.60.120.10">
    <property type="entry name" value="Jelly Rolls"/>
    <property type="match status" value="1"/>
</dbReference>
<dbReference type="PROSITE" id="PS00041">
    <property type="entry name" value="HTH_ARAC_FAMILY_1"/>
    <property type="match status" value="1"/>
</dbReference>
<name>A0A3E2B6B4_9FIRM</name>
<dbReference type="SUPFAM" id="SSF51215">
    <property type="entry name" value="Regulatory protein AraC"/>
    <property type="match status" value="1"/>
</dbReference>
<dbReference type="RefSeq" id="WP_021919778.1">
    <property type="nucleotide sequence ID" value="NZ_CAKXKJ010000009.1"/>
</dbReference>
<dbReference type="PROSITE" id="PS01124">
    <property type="entry name" value="HTH_ARAC_FAMILY_2"/>
    <property type="match status" value="1"/>
</dbReference>
<evidence type="ECO:0000256" key="1">
    <source>
        <dbReference type="ARBA" id="ARBA00023015"/>
    </source>
</evidence>
<dbReference type="PANTHER" id="PTHR43280:SF28">
    <property type="entry name" value="HTH-TYPE TRANSCRIPTIONAL ACTIVATOR RHAS"/>
    <property type="match status" value="1"/>
</dbReference>
<dbReference type="InterPro" id="IPR018062">
    <property type="entry name" value="HTH_AraC-typ_CS"/>
</dbReference>
<accession>A0A3E2B6B4</accession>
<dbReference type="Gene3D" id="1.10.10.60">
    <property type="entry name" value="Homeodomain-like"/>
    <property type="match status" value="2"/>
</dbReference>
<dbReference type="InterPro" id="IPR018060">
    <property type="entry name" value="HTH_AraC"/>
</dbReference>
<dbReference type="SMART" id="SM00342">
    <property type="entry name" value="HTH_ARAC"/>
    <property type="match status" value="1"/>
</dbReference>
<reference evidence="6 7" key="1">
    <citation type="submission" date="2018-07" db="EMBL/GenBank/DDBJ databases">
        <title>GABA Modulating Bacteria of the Human Gut Microbiota.</title>
        <authorList>
            <person name="Strandwitz P."/>
            <person name="Kim K.H."/>
            <person name="Terekhova D."/>
            <person name="Liu J.K."/>
            <person name="Sharma A."/>
            <person name="Levering J."/>
            <person name="Mcdonald D."/>
            <person name="Dietrich D."/>
            <person name="Ramadhar T.R."/>
            <person name="Lekbua A."/>
            <person name="Mroue N."/>
            <person name="Liston C."/>
            <person name="Stewart E.J."/>
            <person name="Dubin M.J."/>
            <person name="Zengler K."/>
            <person name="Knight R."/>
            <person name="Gilbert J.A."/>
            <person name="Clardy J."/>
            <person name="Lewis K."/>
        </authorList>
    </citation>
    <scope>NUCLEOTIDE SEQUENCE [LARGE SCALE GENOMIC DNA]</scope>
    <source>
        <strain evidence="6 7">KLE1738</strain>
    </source>
</reference>
<dbReference type="PANTHER" id="PTHR43280">
    <property type="entry name" value="ARAC-FAMILY TRANSCRIPTIONAL REGULATOR"/>
    <property type="match status" value="1"/>
</dbReference>
<dbReference type="InterPro" id="IPR037923">
    <property type="entry name" value="HTH-like"/>
</dbReference>
<dbReference type="GO" id="GO:0003700">
    <property type="term" value="F:DNA-binding transcription factor activity"/>
    <property type="evidence" value="ECO:0007669"/>
    <property type="project" value="InterPro"/>
</dbReference>
<keyword evidence="3" id="KW-0804">Transcription</keyword>
<dbReference type="Proteomes" id="UP000260649">
    <property type="component" value="Unassembled WGS sequence"/>
</dbReference>
<dbReference type="InterPro" id="IPR009057">
    <property type="entry name" value="Homeodomain-like_sf"/>
</dbReference>
<dbReference type="PRINTS" id="PR00032">
    <property type="entry name" value="HTHARAC"/>
</dbReference>